<reference evidence="9 10" key="1">
    <citation type="submission" date="2016-09" db="EMBL/GenBank/DDBJ databases">
        <title>Metabolic pathway, cell adaptation mechanisms and a novel monoxygenase revealed through proteogenomic-transcription analysis of a Sphingomonas haloaromaticamans strain degrading the fungicide ortho-phenylphenol.</title>
        <authorList>
            <person name="Perruchon C."/>
            <person name="Papadopoulou E.S."/>
            <person name="Rousidou C."/>
            <person name="Vasileiadis S."/>
            <person name="Tanou G."/>
            <person name="Amoutzias G."/>
            <person name="Molassiotis A."/>
            <person name="Karpouzas D.G."/>
        </authorList>
    </citation>
    <scope>NUCLEOTIDE SEQUENCE [LARGE SCALE GENOMIC DNA]</scope>
    <source>
        <strain evidence="9 10">P3</strain>
    </source>
</reference>
<comment type="caution">
    <text evidence="9">The sequence shown here is derived from an EMBL/GenBank/DDBJ whole genome shotgun (WGS) entry which is preliminary data.</text>
</comment>
<dbReference type="InterPro" id="IPR050556">
    <property type="entry name" value="Type_II_TA_system_RNase"/>
</dbReference>
<comment type="cofactor">
    <cofactor evidence="1">
        <name>Mg(2+)</name>
        <dbReference type="ChEBI" id="CHEBI:18420"/>
    </cofactor>
</comment>
<dbReference type="CDD" id="cd18731">
    <property type="entry name" value="PIN_NgFitB-like"/>
    <property type="match status" value="1"/>
</dbReference>
<dbReference type="EC" id="3.1.-.-" evidence="9"/>
<dbReference type="PANTHER" id="PTHR33653:SF1">
    <property type="entry name" value="RIBONUCLEASE VAPC2"/>
    <property type="match status" value="1"/>
</dbReference>
<dbReference type="Proteomes" id="UP000179467">
    <property type="component" value="Unassembled WGS sequence"/>
</dbReference>
<organism evidence="9 10">
    <name type="scientific">Edaphosphingomonas haloaromaticamans</name>
    <dbReference type="NCBI Taxonomy" id="653954"/>
    <lineage>
        <taxon>Bacteria</taxon>
        <taxon>Pseudomonadati</taxon>
        <taxon>Pseudomonadota</taxon>
        <taxon>Alphaproteobacteria</taxon>
        <taxon>Sphingomonadales</taxon>
        <taxon>Rhizorhabdaceae</taxon>
        <taxon>Edaphosphingomonas</taxon>
    </lineage>
</organism>
<evidence type="ECO:0000256" key="4">
    <source>
        <dbReference type="ARBA" id="ARBA00022723"/>
    </source>
</evidence>
<dbReference type="OrthoDB" id="7188375at2"/>
<dbReference type="GO" id="GO:0004518">
    <property type="term" value="F:nuclease activity"/>
    <property type="evidence" value="ECO:0007669"/>
    <property type="project" value="UniProtKB-KW"/>
</dbReference>
<gene>
    <name evidence="9" type="ORF">BHE75_04566</name>
</gene>
<dbReference type="InterPro" id="IPR029060">
    <property type="entry name" value="PIN-like_dom_sf"/>
</dbReference>
<dbReference type="EMBL" id="MIPT01000003">
    <property type="protein sequence ID" value="OHT17768.1"/>
    <property type="molecule type" value="Genomic_DNA"/>
</dbReference>
<proteinExistence type="inferred from homology"/>
<dbReference type="Pfam" id="PF01850">
    <property type="entry name" value="PIN"/>
    <property type="match status" value="1"/>
</dbReference>
<evidence type="ECO:0000256" key="7">
    <source>
        <dbReference type="ARBA" id="ARBA00038093"/>
    </source>
</evidence>
<evidence type="ECO:0000256" key="1">
    <source>
        <dbReference type="ARBA" id="ARBA00001946"/>
    </source>
</evidence>
<dbReference type="SUPFAM" id="SSF88723">
    <property type="entry name" value="PIN domain-like"/>
    <property type="match status" value="1"/>
</dbReference>
<evidence type="ECO:0000256" key="3">
    <source>
        <dbReference type="ARBA" id="ARBA00022722"/>
    </source>
</evidence>
<dbReference type="AlphaFoldDB" id="A0A1S1H6D6"/>
<dbReference type="InterPro" id="IPR002716">
    <property type="entry name" value="PIN_dom"/>
</dbReference>
<keyword evidence="10" id="KW-1185">Reference proteome</keyword>
<evidence type="ECO:0000313" key="10">
    <source>
        <dbReference type="Proteomes" id="UP000179467"/>
    </source>
</evidence>
<name>A0A1S1H6D6_9SPHN</name>
<keyword evidence="6" id="KW-0460">Magnesium</keyword>
<evidence type="ECO:0000256" key="2">
    <source>
        <dbReference type="ARBA" id="ARBA00022649"/>
    </source>
</evidence>
<keyword evidence="2" id="KW-1277">Toxin-antitoxin system</keyword>
<evidence type="ECO:0000259" key="8">
    <source>
        <dbReference type="Pfam" id="PF01850"/>
    </source>
</evidence>
<dbReference type="GO" id="GO:0046872">
    <property type="term" value="F:metal ion binding"/>
    <property type="evidence" value="ECO:0007669"/>
    <property type="project" value="UniProtKB-KW"/>
</dbReference>
<dbReference type="Gene3D" id="3.40.50.1010">
    <property type="entry name" value="5'-nuclease"/>
    <property type="match status" value="1"/>
</dbReference>
<keyword evidence="4" id="KW-0479">Metal-binding</keyword>
<protein>
    <submittedName>
        <fullName evidence="9">Plasmid stability protein StbB</fullName>
        <ecNumber evidence="9">3.1.-.-</ecNumber>
    </submittedName>
</protein>
<dbReference type="RefSeq" id="WP_084653589.1">
    <property type="nucleotide sequence ID" value="NZ_MIPT01000003.1"/>
</dbReference>
<comment type="similarity">
    <text evidence="7">Belongs to the PINc/VapC protein family.</text>
</comment>
<keyword evidence="3" id="KW-0540">Nuclease</keyword>
<feature type="domain" description="PIN" evidence="8">
    <location>
        <begin position="3"/>
        <end position="126"/>
    </location>
</feature>
<evidence type="ECO:0000256" key="6">
    <source>
        <dbReference type="ARBA" id="ARBA00022842"/>
    </source>
</evidence>
<dbReference type="GO" id="GO:0016787">
    <property type="term" value="F:hydrolase activity"/>
    <property type="evidence" value="ECO:0007669"/>
    <property type="project" value="UniProtKB-KW"/>
</dbReference>
<evidence type="ECO:0000313" key="9">
    <source>
        <dbReference type="EMBL" id="OHT17768.1"/>
    </source>
</evidence>
<sequence>MIYLIDSNVVSESMRPAPSARVVTWLDRHAGNCAMPTVAIFEVRAGINSMPPGRRRDELMGAFERIVARFGPRVVSFDRPSAEMAAELASVSASAGRTMTTGDVQIAGIAGAYGLTLVTRNVKDFAATGIDLVNPWGD</sequence>
<keyword evidence="5 9" id="KW-0378">Hydrolase</keyword>
<dbReference type="PANTHER" id="PTHR33653">
    <property type="entry name" value="RIBONUCLEASE VAPC2"/>
    <property type="match status" value="1"/>
</dbReference>
<accession>A0A1S1H6D6</accession>
<evidence type="ECO:0000256" key="5">
    <source>
        <dbReference type="ARBA" id="ARBA00022801"/>
    </source>
</evidence>